<dbReference type="EMBL" id="JAPDRQ010000202">
    <property type="protein sequence ID" value="KAJ9652375.1"/>
    <property type="molecule type" value="Genomic_DNA"/>
</dbReference>
<reference evidence="1" key="1">
    <citation type="submission" date="2022-10" db="EMBL/GenBank/DDBJ databases">
        <title>Culturing micro-colonial fungi from biological soil crusts in the Mojave desert and describing Neophaeococcomyces mojavensis, and introducing the new genera and species Taxawa tesnikishii.</title>
        <authorList>
            <person name="Kurbessoian T."/>
            <person name="Stajich J.E."/>
        </authorList>
    </citation>
    <scope>NUCLEOTIDE SEQUENCE</scope>
    <source>
        <strain evidence="1">JES_112</strain>
    </source>
</reference>
<protein>
    <submittedName>
        <fullName evidence="1">Uncharacterized protein</fullName>
    </submittedName>
</protein>
<name>A0ACC2ZXF1_9EURO</name>
<organism evidence="1 2">
    <name type="scientific">Neophaeococcomyces mojaviensis</name>
    <dbReference type="NCBI Taxonomy" id="3383035"/>
    <lineage>
        <taxon>Eukaryota</taxon>
        <taxon>Fungi</taxon>
        <taxon>Dikarya</taxon>
        <taxon>Ascomycota</taxon>
        <taxon>Pezizomycotina</taxon>
        <taxon>Eurotiomycetes</taxon>
        <taxon>Chaetothyriomycetidae</taxon>
        <taxon>Chaetothyriales</taxon>
        <taxon>Chaetothyriales incertae sedis</taxon>
        <taxon>Neophaeococcomyces</taxon>
    </lineage>
</organism>
<dbReference type="Proteomes" id="UP001172386">
    <property type="component" value="Unassembled WGS sequence"/>
</dbReference>
<sequence length="1327" mass="145518">MAYDDLPSTATDVNTEVSDKAIKVDETIPAEAPKEKTKGPPASNYWRILSFGNRIEHGALLIAFGCAAASGVALPLMNIVFGNLVGNFNGYFIPGGGVSEQQFKSSVSQNALYIVYLFIGKFVLTYIALFSFRTAGLRISAALRLAYMRSLFAQPIKKLDEISTGTVANTITSSANTIQLSISDRLSALFQGLALVIAAFAIAFRYSWALTLVASSGILFVIVVYSITTPFVLKSQQRVDKADEKHATVASEAVSSIRTVFSLGAEPKLIQKHSKWVDESHKYGMKMAPQIGLQLAPIYFAIYSCYSLAFWFGLKLYREGHIANVSTVIIVFFSVLTVTAILGNIVQPIMHIIKAISASTSFFEMIDSTGVNSGGLAAPEVSAHGDIELNNITFAYPTRPGIQVLKDFSAVFAAGKTTALVGPSGSGKSTIVALLERWYDLIGEEQLRGETTSNHASNIEVESGEITEKDPVPSSSGSISTSAHNINDFQLRWWRSQIGLVQQEPFLFNDTIEVNVAHGLIGTEWEHADAAKRFELVKDACKEAFADDFIDKLPSKYGTIVGEGGIKLSGGQRQRIAIARSIIRKPAILILDEATSSIDVQGEKIVQAALDRASKDRTTIMIAHRLSTIRKADHIIVLRNGGKVEEGTHEYLMSNSDGLYSRLVQAQQIEEDRTAPEQVHAGETGVDTDKALDQALMQRERTRSFASSHATKHDVETGEATDPDGSYKKKGFFRTAGVLLFEQRTRWPLYGLVVIAAMGCASAFALQSWFFAQLVQTFQYTGQRLVDAANHWALWFFILAVLVAICYATLGTASATVSTHVGTACRKSYFQSTMQMPIRYFDLQDNSSGSVMSRLSNDPKQLQELLGLNSAFPFISIFTVIGCVAVSFYFGWKLTLVTFLACMPVIIIASFIRVRYDFQFEKMNSEVFGTSSQFATEAIGAFRTVSSLTMEDSVIKKYQRLLQEQIRKSTRKASYATLIYAFSDSVELCAMALTFWYGGQLLASREYQPIQFFVIYAAIIQGAQSAGTYLSITPNIAYSTAAANRMMELRSKAATNGGGVAKPIQHTLGQGAKIDFKNVSFTYQSNSAPLFSNLNISIEPGQFVAFVGPSGCGKTTTISLLERFYDATAGTIMLDDQDIMKLDIHSYRHSISLVAQEPRLFSGTIHQNLLMGVNESTVSEEAMIQACRDAEIHDFIISLPDGYATELGQHTQIALSGGQKQRLSLARALLRKPKLLLLDEATSSLDSQSEKLVQGAIERLAGQRSITVIAVAHRLATIQKADVIFVFGERDVDGKRGTKIVEKGTHQELLARRRVYWSMCQAQALDR</sequence>
<gene>
    <name evidence="1" type="ORF">H2198_008379</name>
</gene>
<keyword evidence="2" id="KW-1185">Reference proteome</keyword>
<evidence type="ECO:0000313" key="2">
    <source>
        <dbReference type="Proteomes" id="UP001172386"/>
    </source>
</evidence>
<comment type="caution">
    <text evidence="1">The sequence shown here is derived from an EMBL/GenBank/DDBJ whole genome shotgun (WGS) entry which is preliminary data.</text>
</comment>
<accession>A0ACC2ZXF1</accession>
<evidence type="ECO:0000313" key="1">
    <source>
        <dbReference type="EMBL" id="KAJ9652375.1"/>
    </source>
</evidence>
<proteinExistence type="predicted"/>